<keyword evidence="2" id="KW-0732">Signal</keyword>
<dbReference type="OrthoDB" id="5296507at2"/>
<feature type="transmembrane region" description="Helical" evidence="1">
    <location>
        <begin position="226"/>
        <end position="245"/>
    </location>
</feature>
<evidence type="ECO:0000313" key="3">
    <source>
        <dbReference type="EMBL" id="AUM75035.1"/>
    </source>
</evidence>
<protein>
    <recommendedName>
        <fullName evidence="5">SCO family protein</fullName>
    </recommendedName>
</protein>
<dbReference type="RefSeq" id="WP_101500380.1">
    <property type="nucleotide sequence ID" value="NZ_CP025583.1"/>
</dbReference>
<keyword evidence="4" id="KW-1185">Reference proteome</keyword>
<dbReference type="Gene3D" id="3.40.30.10">
    <property type="entry name" value="Glutaredoxin"/>
    <property type="match status" value="1"/>
</dbReference>
<dbReference type="Proteomes" id="UP000234882">
    <property type="component" value="Chromosome"/>
</dbReference>
<dbReference type="InterPro" id="IPR036249">
    <property type="entry name" value="Thioredoxin-like_sf"/>
</dbReference>
<accession>A0A2K9MKB4</accession>
<organism evidence="3 4">
    <name type="scientific">Paracoccus jeotgali</name>
    <dbReference type="NCBI Taxonomy" id="2065379"/>
    <lineage>
        <taxon>Bacteria</taxon>
        <taxon>Pseudomonadati</taxon>
        <taxon>Pseudomonadota</taxon>
        <taxon>Alphaproteobacteria</taxon>
        <taxon>Rhodobacterales</taxon>
        <taxon>Paracoccaceae</taxon>
        <taxon>Paracoccus</taxon>
    </lineage>
</organism>
<dbReference type="SUPFAM" id="SSF52833">
    <property type="entry name" value="Thioredoxin-like"/>
    <property type="match status" value="1"/>
</dbReference>
<dbReference type="AlphaFoldDB" id="A0A2K9MKB4"/>
<evidence type="ECO:0008006" key="5">
    <source>
        <dbReference type="Google" id="ProtNLM"/>
    </source>
</evidence>
<name>A0A2K9MKB4_9RHOB</name>
<proteinExistence type="predicted"/>
<feature type="chain" id="PRO_5014947112" description="SCO family protein" evidence="2">
    <location>
        <begin position="25"/>
        <end position="250"/>
    </location>
</feature>
<gene>
    <name evidence="3" type="ORF">CYR75_12745</name>
</gene>
<dbReference type="KEGG" id="paru:CYR75_12745"/>
<evidence type="ECO:0000313" key="4">
    <source>
        <dbReference type="Proteomes" id="UP000234882"/>
    </source>
</evidence>
<keyword evidence="1" id="KW-0472">Membrane</keyword>
<evidence type="ECO:0000256" key="1">
    <source>
        <dbReference type="SAM" id="Phobius"/>
    </source>
</evidence>
<dbReference type="EMBL" id="CP025583">
    <property type="protein sequence ID" value="AUM75035.1"/>
    <property type="molecule type" value="Genomic_DNA"/>
</dbReference>
<reference evidence="4" key="1">
    <citation type="submission" date="2017-12" db="EMBL/GenBank/DDBJ databases">
        <title>Genomic analysis of Paracoccus sp. CBA4604.</title>
        <authorList>
            <person name="Roh S.W."/>
            <person name="Kim J.Y."/>
            <person name="Kim J.S."/>
        </authorList>
    </citation>
    <scope>NUCLEOTIDE SEQUENCE [LARGE SCALE GENOMIC DNA]</scope>
    <source>
        <strain evidence="4">CBA4604</strain>
    </source>
</reference>
<keyword evidence="1" id="KW-1133">Transmembrane helix</keyword>
<keyword evidence="1" id="KW-0812">Transmembrane</keyword>
<feature type="signal peptide" evidence="2">
    <location>
        <begin position="1"/>
        <end position="24"/>
    </location>
</feature>
<sequence>MMRPSRLLQLVLLILALCSGASRAQDVQPLIGARVDMTAVLRDADGQSHAVADLLTNEGTLLLPGYHRCTNICGILQQELAETLSDMQPPPRVLFTSLDPTETPADAAQMRDKLQQVVPDVDLSNWRFLTGEPEALTALTAPLRMQSYVRPGGEVLVHPVATAVLTPEGALSEVFFGFDFTAAALRSALSDAARGKVGGLRERIVLLCSGIDQAVGRIARTALGSLRIAGVAMLILIAAGVALMLRRERR</sequence>
<evidence type="ECO:0000256" key="2">
    <source>
        <dbReference type="SAM" id="SignalP"/>
    </source>
</evidence>